<dbReference type="Proteomes" id="UP000605970">
    <property type="component" value="Unassembled WGS sequence"/>
</dbReference>
<organism evidence="1 2">
    <name type="scientific">Meloidogyne graminicola</name>
    <dbReference type="NCBI Taxonomy" id="189291"/>
    <lineage>
        <taxon>Eukaryota</taxon>
        <taxon>Metazoa</taxon>
        <taxon>Ecdysozoa</taxon>
        <taxon>Nematoda</taxon>
        <taxon>Chromadorea</taxon>
        <taxon>Rhabditida</taxon>
        <taxon>Tylenchina</taxon>
        <taxon>Tylenchomorpha</taxon>
        <taxon>Tylenchoidea</taxon>
        <taxon>Meloidogynidae</taxon>
        <taxon>Meloidogyninae</taxon>
        <taxon>Meloidogyne</taxon>
    </lineage>
</organism>
<evidence type="ECO:0000313" key="2">
    <source>
        <dbReference type="Proteomes" id="UP000605970"/>
    </source>
</evidence>
<comment type="caution">
    <text evidence="1">The sequence shown here is derived from an EMBL/GenBank/DDBJ whole genome shotgun (WGS) entry which is preliminary data.</text>
</comment>
<dbReference type="OrthoDB" id="5906986at2759"/>
<accession>A0A8S9ZVD3</accession>
<keyword evidence="2" id="KW-1185">Reference proteome</keyword>
<dbReference type="AlphaFoldDB" id="A0A8S9ZVD3"/>
<name>A0A8S9ZVD3_9BILA</name>
<dbReference type="EMBL" id="JABEBT010000022">
    <property type="protein sequence ID" value="KAF7637220.1"/>
    <property type="molecule type" value="Genomic_DNA"/>
</dbReference>
<reference evidence="1" key="1">
    <citation type="journal article" date="2020" name="Ecol. Evol.">
        <title>Genome structure and content of the rice root-knot nematode (Meloidogyne graminicola).</title>
        <authorList>
            <person name="Phan N.T."/>
            <person name="Danchin E.G.J."/>
            <person name="Klopp C."/>
            <person name="Perfus-Barbeoch L."/>
            <person name="Kozlowski D.K."/>
            <person name="Koutsovoulos G.D."/>
            <person name="Lopez-Roques C."/>
            <person name="Bouchez O."/>
            <person name="Zahm M."/>
            <person name="Besnard G."/>
            <person name="Bellafiore S."/>
        </authorList>
    </citation>
    <scope>NUCLEOTIDE SEQUENCE</scope>
    <source>
        <strain evidence="1">VN-18</strain>
    </source>
</reference>
<sequence length="180" mass="21186">MSKILSRELFFDLLNFIPFDLKWSKIRISKFFDILLIKFHQKLFFHAIKTKLEVLGTYQLIISKLTILEGAENNLSMEKLIVVVSTFDSLFVGLKGVSALDLDYTELNKKITSKNWTRCDFLDVEQLKTNFRDKRTCLYELFSICEKTLSNKWTKNSKGNWYRVGIVLEEQLNRIVEDVL</sequence>
<proteinExistence type="predicted"/>
<protein>
    <submittedName>
        <fullName evidence="1">Uncharacterized protein</fullName>
    </submittedName>
</protein>
<gene>
    <name evidence="1" type="ORF">Mgra_00003396</name>
</gene>
<evidence type="ECO:0000313" key="1">
    <source>
        <dbReference type="EMBL" id="KAF7637220.1"/>
    </source>
</evidence>